<organism evidence="4 5">
    <name type="scientific">Lepidopterella palustris CBS 459.81</name>
    <dbReference type="NCBI Taxonomy" id="1314670"/>
    <lineage>
        <taxon>Eukaryota</taxon>
        <taxon>Fungi</taxon>
        <taxon>Dikarya</taxon>
        <taxon>Ascomycota</taxon>
        <taxon>Pezizomycotina</taxon>
        <taxon>Dothideomycetes</taxon>
        <taxon>Pleosporomycetidae</taxon>
        <taxon>Mytilinidiales</taxon>
        <taxon>Argynnaceae</taxon>
        <taxon>Lepidopterella</taxon>
    </lineage>
</organism>
<dbReference type="PROSITE" id="PS50086">
    <property type="entry name" value="TBC_RABGAP"/>
    <property type="match status" value="1"/>
</dbReference>
<feature type="compositionally biased region" description="Low complexity" evidence="2">
    <location>
        <begin position="634"/>
        <end position="653"/>
    </location>
</feature>
<dbReference type="SMART" id="SM00164">
    <property type="entry name" value="TBC"/>
    <property type="match status" value="1"/>
</dbReference>
<keyword evidence="1" id="KW-0343">GTPase activation</keyword>
<feature type="compositionally biased region" description="Low complexity" evidence="2">
    <location>
        <begin position="565"/>
        <end position="576"/>
    </location>
</feature>
<dbReference type="PANTHER" id="PTHR22957:SF337">
    <property type="entry name" value="TBC1 DOMAIN FAMILY MEMBER 5"/>
    <property type="match status" value="1"/>
</dbReference>
<dbReference type="Gene3D" id="1.10.8.270">
    <property type="entry name" value="putative rabgap domain of human tbc1 domain family member 14 like domains"/>
    <property type="match status" value="1"/>
</dbReference>
<evidence type="ECO:0000256" key="2">
    <source>
        <dbReference type="SAM" id="MobiDB-lite"/>
    </source>
</evidence>
<feature type="region of interest" description="Disordered" evidence="2">
    <location>
        <begin position="359"/>
        <end position="397"/>
    </location>
</feature>
<feature type="compositionally biased region" description="Basic and acidic residues" evidence="2">
    <location>
        <begin position="712"/>
        <end position="728"/>
    </location>
</feature>
<dbReference type="Proteomes" id="UP000250266">
    <property type="component" value="Unassembled WGS sequence"/>
</dbReference>
<dbReference type="OrthoDB" id="27140at2759"/>
<evidence type="ECO:0000313" key="5">
    <source>
        <dbReference type="Proteomes" id="UP000250266"/>
    </source>
</evidence>
<feature type="compositionally biased region" description="Low complexity" evidence="2">
    <location>
        <begin position="673"/>
        <end position="682"/>
    </location>
</feature>
<sequence length="746" mass="82598">MRTLDEASACWPRLDQTSTLTQLKKAVCSTKEARITSGLRSICWKIFLLFNSLDRSAWPTSLADSRAAYDSLRFHFLRAIEHPDEIESAVDPLSENDESPWIALRNDETLRAEIFQDVERCMPDNMYFRQPSTQNMMLDVLFIFCKLNPDIGYRQGMHEVLAPILWVVERDAIDSQSVERGNSNGTSGSLLRDMFDERFIEHDTFTLFGLVMRNAKFFYAPGDADSGTQNDSPMLIRSKRIFEELLPRADPTLAAHLKKIDIVPQIFLMRWIRLLFGREFPFNEVLIMWDMIFAKDSSLDLVDLICVAMLLRIRWDLIGADTNTAFTLLLRYPEPPEPPYTFVHDALFLKDNLTPQGGSDIITKYGKRPPPIPNPPSHRTSSPFPNRTRSPLDSARSLVSQTGGFESMIQDAARGVVSRGEKWGIAKAVRDAVGEVKKNVEALQSTPIPSTPRSGGREYRKPARVAPVTKPSPSTSEILRRISALEARNKGLAKMLESALAELWECHKERSDLEDADKESMEALSIAIAKVQFVQVYLEDSTIPLPVEETNTGKKSILTIPPPERTSSAPPSSSPSTKRNIENSSGPSKISRAQATSFSPSTSKTIQPIDISSLSSISIKNLTTKFPPTPTIVAPSTSPPTGSASSSPRSRPGLAQSSFSWMLGQDERTSAFASASAHTAFPSDEKRRMARGRESLGGGKGYLFGDEVDESSPAKDGRTKGKAAKAERDIEEEVIDLGPLGKSAVA</sequence>
<feature type="compositionally biased region" description="Basic and acidic residues" evidence="2">
    <location>
        <begin position="683"/>
        <end position="694"/>
    </location>
</feature>
<dbReference type="Gene3D" id="1.10.472.80">
    <property type="entry name" value="Ypt/Rab-GAP domain of gyp1p, domain 3"/>
    <property type="match status" value="1"/>
</dbReference>
<dbReference type="EMBL" id="KV745053">
    <property type="protein sequence ID" value="OCK78540.1"/>
    <property type="molecule type" value="Genomic_DNA"/>
</dbReference>
<evidence type="ECO:0000313" key="4">
    <source>
        <dbReference type="EMBL" id="OCK78540.1"/>
    </source>
</evidence>
<feature type="compositionally biased region" description="Polar residues" evidence="2">
    <location>
        <begin position="377"/>
        <end position="397"/>
    </location>
</feature>
<dbReference type="FunFam" id="1.10.472.80:FF:000038">
    <property type="entry name" value="TBC1 domain family member 5"/>
    <property type="match status" value="1"/>
</dbReference>
<evidence type="ECO:0000259" key="3">
    <source>
        <dbReference type="PROSITE" id="PS50086"/>
    </source>
</evidence>
<feature type="region of interest" description="Disordered" evidence="2">
    <location>
        <begin position="554"/>
        <end position="605"/>
    </location>
</feature>
<feature type="region of interest" description="Disordered" evidence="2">
    <location>
        <begin position="673"/>
        <end position="746"/>
    </location>
</feature>
<reference evidence="4 5" key="1">
    <citation type="journal article" date="2016" name="Nat. Commun.">
        <title>Ectomycorrhizal ecology is imprinted in the genome of the dominant symbiotic fungus Cenococcum geophilum.</title>
        <authorList>
            <consortium name="DOE Joint Genome Institute"/>
            <person name="Peter M."/>
            <person name="Kohler A."/>
            <person name="Ohm R.A."/>
            <person name="Kuo A."/>
            <person name="Krutzmann J."/>
            <person name="Morin E."/>
            <person name="Arend M."/>
            <person name="Barry K.W."/>
            <person name="Binder M."/>
            <person name="Choi C."/>
            <person name="Clum A."/>
            <person name="Copeland A."/>
            <person name="Grisel N."/>
            <person name="Haridas S."/>
            <person name="Kipfer T."/>
            <person name="LaButti K."/>
            <person name="Lindquist E."/>
            <person name="Lipzen A."/>
            <person name="Maire R."/>
            <person name="Meier B."/>
            <person name="Mihaltcheva S."/>
            <person name="Molinier V."/>
            <person name="Murat C."/>
            <person name="Poggeler S."/>
            <person name="Quandt C.A."/>
            <person name="Sperisen C."/>
            <person name="Tritt A."/>
            <person name="Tisserant E."/>
            <person name="Crous P.W."/>
            <person name="Henrissat B."/>
            <person name="Nehls U."/>
            <person name="Egli S."/>
            <person name="Spatafora J.W."/>
            <person name="Grigoriev I.V."/>
            <person name="Martin F.M."/>
        </authorList>
    </citation>
    <scope>NUCLEOTIDE SEQUENCE [LARGE SCALE GENOMIC DNA]</scope>
    <source>
        <strain evidence="4 5">CBS 459.81</strain>
    </source>
</reference>
<dbReference type="PANTHER" id="PTHR22957">
    <property type="entry name" value="TBC1 DOMAIN FAMILY MEMBER GTPASE-ACTIVATING PROTEIN"/>
    <property type="match status" value="1"/>
</dbReference>
<dbReference type="InterPro" id="IPR035969">
    <property type="entry name" value="Rab-GAP_TBC_sf"/>
</dbReference>
<dbReference type="SUPFAM" id="SSF47923">
    <property type="entry name" value="Ypt/Rab-GAP domain of gyp1p"/>
    <property type="match status" value="2"/>
</dbReference>
<feature type="domain" description="Rab-GAP TBC" evidence="3">
    <location>
        <begin position="34"/>
        <end position="296"/>
    </location>
</feature>
<dbReference type="AlphaFoldDB" id="A0A8E2E781"/>
<evidence type="ECO:0000256" key="1">
    <source>
        <dbReference type="ARBA" id="ARBA00022468"/>
    </source>
</evidence>
<feature type="region of interest" description="Disordered" evidence="2">
    <location>
        <begin position="445"/>
        <end position="473"/>
    </location>
</feature>
<proteinExistence type="predicted"/>
<dbReference type="InterPro" id="IPR000195">
    <property type="entry name" value="Rab-GAP-TBC_dom"/>
</dbReference>
<gene>
    <name evidence="4" type="ORF">K432DRAFT_406368</name>
</gene>
<feature type="region of interest" description="Disordered" evidence="2">
    <location>
        <begin position="625"/>
        <end position="655"/>
    </location>
</feature>
<feature type="compositionally biased region" description="Polar residues" evidence="2">
    <location>
        <begin position="582"/>
        <end position="605"/>
    </location>
</feature>
<dbReference type="FunFam" id="1.10.8.270:FF:000031">
    <property type="entry name" value="TBC1 domain family member 5"/>
    <property type="match status" value="1"/>
</dbReference>
<dbReference type="GO" id="GO:0005096">
    <property type="term" value="F:GTPase activator activity"/>
    <property type="evidence" value="ECO:0007669"/>
    <property type="project" value="UniProtKB-KW"/>
</dbReference>
<accession>A0A8E2E781</accession>
<keyword evidence="5" id="KW-1185">Reference proteome</keyword>
<dbReference type="Pfam" id="PF00566">
    <property type="entry name" value="RabGAP-TBC"/>
    <property type="match status" value="1"/>
</dbReference>
<name>A0A8E2E781_9PEZI</name>
<protein>
    <submittedName>
        <fullName evidence="4">RabGAP/TBC</fullName>
    </submittedName>
</protein>